<dbReference type="GO" id="GO:0042391">
    <property type="term" value="P:regulation of membrane potential"/>
    <property type="evidence" value="ECO:0007669"/>
    <property type="project" value="TreeGrafter"/>
</dbReference>
<protein>
    <recommendedName>
        <fullName evidence="4">Cyclic nucleotide-binding domain-containing protein</fullName>
    </recommendedName>
</protein>
<evidence type="ECO:0000313" key="7">
    <source>
        <dbReference type="Proteomes" id="UP000011087"/>
    </source>
</evidence>
<evidence type="ECO:0000256" key="2">
    <source>
        <dbReference type="SAM" id="MobiDB-lite"/>
    </source>
</evidence>
<dbReference type="SMART" id="SM00100">
    <property type="entry name" value="cNMP"/>
    <property type="match status" value="1"/>
</dbReference>
<dbReference type="Gene3D" id="2.60.120.10">
    <property type="entry name" value="Jelly Rolls"/>
    <property type="match status" value="1"/>
</dbReference>
<dbReference type="Gene3D" id="1.10.287.70">
    <property type="match status" value="1"/>
</dbReference>
<dbReference type="OrthoDB" id="421226at2759"/>
<dbReference type="InterPro" id="IPR000595">
    <property type="entry name" value="cNMP-bd_dom"/>
</dbReference>
<organism evidence="5">
    <name type="scientific">Guillardia theta (strain CCMP2712)</name>
    <name type="common">Cryptophyte</name>
    <dbReference type="NCBI Taxonomy" id="905079"/>
    <lineage>
        <taxon>Eukaryota</taxon>
        <taxon>Cryptophyceae</taxon>
        <taxon>Pyrenomonadales</taxon>
        <taxon>Geminigeraceae</taxon>
        <taxon>Guillardia</taxon>
    </lineage>
</organism>
<keyword evidence="3" id="KW-0812">Transmembrane</keyword>
<reference evidence="6" key="3">
    <citation type="submission" date="2015-06" db="UniProtKB">
        <authorList>
            <consortium name="EnsemblProtists"/>
        </authorList>
    </citation>
    <scope>IDENTIFICATION</scope>
</reference>
<reference evidence="7" key="2">
    <citation type="submission" date="2012-11" db="EMBL/GenBank/DDBJ databases">
        <authorList>
            <person name="Kuo A."/>
            <person name="Curtis B.A."/>
            <person name="Tanifuji G."/>
            <person name="Burki F."/>
            <person name="Gruber A."/>
            <person name="Irimia M."/>
            <person name="Maruyama S."/>
            <person name="Arias M.C."/>
            <person name="Ball S.G."/>
            <person name="Gile G.H."/>
            <person name="Hirakawa Y."/>
            <person name="Hopkins J.F."/>
            <person name="Rensing S.A."/>
            <person name="Schmutz J."/>
            <person name="Symeonidi A."/>
            <person name="Elias M."/>
            <person name="Eveleigh R.J."/>
            <person name="Herman E.K."/>
            <person name="Klute M.J."/>
            <person name="Nakayama T."/>
            <person name="Obornik M."/>
            <person name="Reyes-Prieto A."/>
            <person name="Armbrust E.V."/>
            <person name="Aves S.J."/>
            <person name="Beiko R.G."/>
            <person name="Coutinho P."/>
            <person name="Dacks J.B."/>
            <person name="Durnford D.G."/>
            <person name="Fast N.M."/>
            <person name="Green B.R."/>
            <person name="Grisdale C."/>
            <person name="Hempe F."/>
            <person name="Henrissat B."/>
            <person name="Hoppner M.P."/>
            <person name="Ishida K.-I."/>
            <person name="Kim E."/>
            <person name="Koreny L."/>
            <person name="Kroth P.G."/>
            <person name="Liu Y."/>
            <person name="Malik S.-B."/>
            <person name="Maier U.G."/>
            <person name="McRose D."/>
            <person name="Mock T."/>
            <person name="Neilson J.A."/>
            <person name="Onodera N.T."/>
            <person name="Poole A.M."/>
            <person name="Pritham E.J."/>
            <person name="Richards T.A."/>
            <person name="Rocap G."/>
            <person name="Roy S.W."/>
            <person name="Sarai C."/>
            <person name="Schaack S."/>
            <person name="Shirato S."/>
            <person name="Slamovits C.H."/>
            <person name="Spencer D.F."/>
            <person name="Suzuki S."/>
            <person name="Worden A.Z."/>
            <person name="Zauner S."/>
            <person name="Barry K."/>
            <person name="Bell C."/>
            <person name="Bharti A.K."/>
            <person name="Crow J.A."/>
            <person name="Grimwood J."/>
            <person name="Kramer R."/>
            <person name="Lindquist E."/>
            <person name="Lucas S."/>
            <person name="Salamov A."/>
            <person name="McFadden G.I."/>
            <person name="Lane C.E."/>
            <person name="Keeling P.J."/>
            <person name="Gray M.W."/>
            <person name="Grigoriev I.V."/>
            <person name="Archibald J.M."/>
        </authorList>
    </citation>
    <scope>NUCLEOTIDE SEQUENCE</scope>
    <source>
        <strain evidence="7">CCMP2712</strain>
    </source>
</reference>
<dbReference type="Pfam" id="PF07885">
    <property type="entry name" value="Ion_trans_2"/>
    <property type="match status" value="1"/>
</dbReference>
<keyword evidence="3" id="KW-0472">Membrane</keyword>
<dbReference type="Proteomes" id="UP000011087">
    <property type="component" value="Unassembled WGS sequence"/>
</dbReference>
<reference evidence="5 7" key="1">
    <citation type="journal article" date="2012" name="Nature">
        <title>Algal genomes reveal evolutionary mosaicism and the fate of nucleomorphs.</title>
        <authorList>
            <consortium name="DOE Joint Genome Institute"/>
            <person name="Curtis B.A."/>
            <person name="Tanifuji G."/>
            <person name="Burki F."/>
            <person name="Gruber A."/>
            <person name="Irimia M."/>
            <person name="Maruyama S."/>
            <person name="Arias M.C."/>
            <person name="Ball S.G."/>
            <person name="Gile G.H."/>
            <person name="Hirakawa Y."/>
            <person name="Hopkins J.F."/>
            <person name="Kuo A."/>
            <person name="Rensing S.A."/>
            <person name="Schmutz J."/>
            <person name="Symeonidi A."/>
            <person name="Elias M."/>
            <person name="Eveleigh R.J."/>
            <person name="Herman E.K."/>
            <person name="Klute M.J."/>
            <person name="Nakayama T."/>
            <person name="Obornik M."/>
            <person name="Reyes-Prieto A."/>
            <person name="Armbrust E.V."/>
            <person name="Aves S.J."/>
            <person name="Beiko R.G."/>
            <person name="Coutinho P."/>
            <person name="Dacks J.B."/>
            <person name="Durnford D.G."/>
            <person name="Fast N.M."/>
            <person name="Green B.R."/>
            <person name="Grisdale C.J."/>
            <person name="Hempel F."/>
            <person name="Henrissat B."/>
            <person name="Hoppner M.P."/>
            <person name="Ishida K."/>
            <person name="Kim E."/>
            <person name="Koreny L."/>
            <person name="Kroth P.G."/>
            <person name="Liu Y."/>
            <person name="Malik S.B."/>
            <person name="Maier U.G."/>
            <person name="McRose D."/>
            <person name="Mock T."/>
            <person name="Neilson J.A."/>
            <person name="Onodera N.T."/>
            <person name="Poole A.M."/>
            <person name="Pritham E.J."/>
            <person name="Richards T.A."/>
            <person name="Rocap G."/>
            <person name="Roy S.W."/>
            <person name="Sarai C."/>
            <person name="Schaack S."/>
            <person name="Shirato S."/>
            <person name="Slamovits C.H."/>
            <person name="Spencer D.F."/>
            <person name="Suzuki S."/>
            <person name="Worden A.Z."/>
            <person name="Zauner S."/>
            <person name="Barry K."/>
            <person name="Bell C."/>
            <person name="Bharti A.K."/>
            <person name="Crow J.A."/>
            <person name="Grimwood J."/>
            <person name="Kramer R."/>
            <person name="Lindquist E."/>
            <person name="Lucas S."/>
            <person name="Salamov A."/>
            <person name="McFadden G.I."/>
            <person name="Lane C.E."/>
            <person name="Keeling P.J."/>
            <person name="Gray M.W."/>
            <person name="Grigoriev I.V."/>
            <person name="Archibald J.M."/>
        </authorList>
    </citation>
    <scope>NUCLEOTIDE SEQUENCE</scope>
    <source>
        <strain evidence="5 7">CCMP2712</strain>
    </source>
</reference>
<feature type="transmembrane region" description="Helical" evidence="3">
    <location>
        <begin position="21"/>
        <end position="43"/>
    </location>
</feature>
<feature type="coiled-coil region" evidence="1">
    <location>
        <begin position="609"/>
        <end position="636"/>
    </location>
</feature>
<dbReference type="PANTHER" id="PTHR10217">
    <property type="entry name" value="VOLTAGE AND LIGAND GATED POTASSIUM CHANNEL"/>
    <property type="match status" value="1"/>
</dbReference>
<dbReference type="eggNOG" id="KOG0501">
    <property type="taxonomic scope" value="Eukaryota"/>
</dbReference>
<evidence type="ECO:0000313" key="6">
    <source>
        <dbReference type="EnsemblProtists" id="EKX54981"/>
    </source>
</evidence>
<feature type="region of interest" description="Disordered" evidence="2">
    <location>
        <begin position="713"/>
        <end position="733"/>
    </location>
</feature>
<dbReference type="EnsemblProtists" id="EKX54981">
    <property type="protein sequence ID" value="EKX54981"/>
    <property type="gene ID" value="GUITHDRAFT_99627"/>
</dbReference>
<dbReference type="GO" id="GO:0005886">
    <property type="term" value="C:plasma membrane"/>
    <property type="evidence" value="ECO:0007669"/>
    <property type="project" value="TreeGrafter"/>
</dbReference>
<keyword evidence="3" id="KW-1133">Transmembrane helix</keyword>
<dbReference type="SUPFAM" id="SSF51206">
    <property type="entry name" value="cAMP-binding domain-like"/>
    <property type="match status" value="1"/>
</dbReference>
<keyword evidence="7" id="KW-1185">Reference proteome</keyword>
<dbReference type="InterPro" id="IPR013099">
    <property type="entry name" value="K_chnl_dom"/>
</dbReference>
<dbReference type="GeneID" id="17311582"/>
<evidence type="ECO:0000256" key="1">
    <source>
        <dbReference type="SAM" id="Coils"/>
    </source>
</evidence>
<keyword evidence="1" id="KW-0175">Coiled coil</keyword>
<dbReference type="HOGENOM" id="CLU_356971_0_0_1"/>
<evidence type="ECO:0000259" key="4">
    <source>
        <dbReference type="PROSITE" id="PS50042"/>
    </source>
</evidence>
<dbReference type="InterPro" id="IPR014710">
    <property type="entry name" value="RmlC-like_jellyroll"/>
</dbReference>
<accession>L1K2C8</accession>
<dbReference type="GO" id="GO:0005249">
    <property type="term" value="F:voltage-gated potassium channel activity"/>
    <property type="evidence" value="ECO:0007669"/>
    <property type="project" value="TreeGrafter"/>
</dbReference>
<dbReference type="InterPro" id="IPR050818">
    <property type="entry name" value="KCNH_animal-type"/>
</dbReference>
<dbReference type="RefSeq" id="XP_005841961.1">
    <property type="nucleotide sequence ID" value="XM_005841904.1"/>
</dbReference>
<feature type="domain" description="Cyclic nucleotide-binding" evidence="4">
    <location>
        <begin position="274"/>
        <end position="338"/>
    </location>
</feature>
<feature type="transmembrane region" description="Helical" evidence="3">
    <location>
        <begin position="94"/>
        <end position="112"/>
    </location>
</feature>
<evidence type="ECO:0000313" key="5">
    <source>
        <dbReference type="EMBL" id="EKX54981.1"/>
    </source>
</evidence>
<dbReference type="InterPro" id="IPR018490">
    <property type="entry name" value="cNMP-bd_dom_sf"/>
</dbReference>
<dbReference type="AlphaFoldDB" id="L1K2C8"/>
<dbReference type="SUPFAM" id="SSF81324">
    <property type="entry name" value="Voltage-gated potassium channels"/>
    <property type="match status" value="1"/>
</dbReference>
<dbReference type="Pfam" id="PF00027">
    <property type="entry name" value="cNMP_binding"/>
    <property type="match status" value="1"/>
</dbReference>
<gene>
    <name evidence="5" type="ORF">GUITHDRAFT_99627</name>
</gene>
<proteinExistence type="predicted"/>
<dbReference type="PROSITE" id="PS50042">
    <property type="entry name" value="CNMP_BINDING_3"/>
    <property type="match status" value="1"/>
</dbReference>
<dbReference type="EMBL" id="JH992966">
    <property type="protein sequence ID" value="EKX54981.1"/>
    <property type="molecule type" value="Genomic_DNA"/>
</dbReference>
<feature type="compositionally biased region" description="Polar residues" evidence="2">
    <location>
        <begin position="718"/>
        <end position="733"/>
    </location>
</feature>
<dbReference type="PaxDb" id="55529-EKX54981"/>
<evidence type="ECO:0000256" key="3">
    <source>
        <dbReference type="SAM" id="Phobius"/>
    </source>
</evidence>
<feature type="transmembrane region" description="Helical" evidence="3">
    <location>
        <begin position="63"/>
        <end position="82"/>
    </location>
</feature>
<dbReference type="PANTHER" id="PTHR10217:SF435">
    <property type="entry name" value="POTASSIUM VOLTAGE-GATED CHANNEL PROTEIN EAG"/>
    <property type="match status" value="1"/>
</dbReference>
<name>L1K2C8_GUITC</name>
<sequence length="786" mass="90047">MIKVLHQKFPKSTFVVTSLELLLTMVLFAHWTSCLWFVVGYPNGWVTLQNIVTDGERVPNQRFYEWISSFYWAVTTMTTIGYGDISAHTANERAISVVVMVMGCAFLAWVTGRITRILTQKSGCISKFEGKLEELNEYDSRILAWISLTRTPGLWMLEAFPKDSATRYGLSNILSAANAISELILVYCLLTQMQRIFDENEILNDLEGDIRKETTLELYRDIVSKVPLFNLCSTATQREVCYRLGHLYKTKGTKIFDENESSNEIFLFQLSRAIYIVRFGVVSIRSKKKEIMRAQRGDLVGEAGILGLTPNESYGFTAIAETMCELCVLDVKDFQEMLVHNPDFFRVIERVLYYHVIQLENRVQCHDMIDRSDKWMIKWDAIARAFNTESPEFKCCAGEKDAVEDDSLLLATQFHFQLRLVQGEGLIPGKLFFFRLEFKSDSDMATSTVADGPIFDLHDEVVNSETYEISQTIRMLLKHAHNDWDRFPDLKISIHQIRVQNSHFGRSFSKGIHLDSFEYAMKANSMEIWQGEICWKVMIDNRCASLDQCEDQQMMGVTLKPTGLQELAPCKLWFTTNASRLLRHNSRWRQILDILRKTSASPYFAQKQIDSLIALRERIEEKLRQLRIQRMEYGNTDVFKALKGWALPCINKSSQGYPADSPRGDEKRAMTNNVSTNCDDRIEEMRKDMQAMSRSIYILCEEISSLKKAVVGKGGRTNGQRSNSFAYSSAQDTARTTAMGRIPLDREEGEERRREVSSVMIAATEPITGGVKFSYRNSQASGRETP</sequence>
<dbReference type="KEGG" id="gtt:GUITHDRAFT_99627"/>
<dbReference type="CDD" id="cd00038">
    <property type="entry name" value="CAP_ED"/>
    <property type="match status" value="1"/>
</dbReference>